<organism evidence="4 5">
    <name type="scientific">Leptidea sinapis</name>
    <dbReference type="NCBI Taxonomy" id="189913"/>
    <lineage>
        <taxon>Eukaryota</taxon>
        <taxon>Metazoa</taxon>
        <taxon>Ecdysozoa</taxon>
        <taxon>Arthropoda</taxon>
        <taxon>Hexapoda</taxon>
        <taxon>Insecta</taxon>
        <taxon>Pterygota</taxon>
        <taxon>Neoptera</taxon>
        <taxon>Endopterygota</taxon>
        <taxon>Lepidoptera</taxon>
        <taxon>Glossata</taxon>
        <taxon>Ditrysia</taxon>
        <taxon>Papilionoidea</taxon>
        <taxon>Pieridae</taxon>
        <taxon>Dismorphiinae</taxon>
        <taxon>Leptidea</taxon>
    </lineage>
</organism>
<dbReference type="InterPro" id="IPR050989">
    <property type="entry name" value="Rap1_Ran_GAP"/>
</dbReference>
<dbReference type="AlphaFoldDB" id="A0A5E4QAU4"/>
<dbReference type="Proteomes" id="UP000324832">
    <property type="component" value="Unassembled WGS sequence"/>
</dbReference>
<sequence length="599" mass="68599">TDSTSITSPLSSHRILVRAISYTVHGLIPASCVFADRYNREEVVRSLGKEVNINPPLMLGQLPDTPEELLKLDQVFIKSELKVGVIYVKENQYTEEEILDNNENSPLFDEFLQVLGEKVRLKGFDKYKGGLDTVHDLTGLYSVYTNWRSIEIMFHVSTLLPYERHDPQKLQRKRHIGNDIVCVVFLEADNTAFSPACIKSHFLHTFILGSWRPIGHMRPSSPLLDSVRDQFEDYDQLAKDFTRVFLNNELNIAQNAQLFDVVFLVGSSKQKTRFIGVRAILGVRSRVFQEMLYGIQSGFGSPQVPVAELLARPAPTLMSPTPGKQKSSNFLQVPDIESPRPKSVPSSPMVKRAFSRLGTITAGWGRSIRKQHSQLNADDKKKWTSSQDCSNKESKEKEKEKNAALAVPRLSVCADAQKVDRAKLAQTEVCTMLISLENYYWRYTSGTELINMIMTYTEQRAYALFQTPEFLTISESMVQLIMSRNLEVPEVRKFEAMLMWARNKVKSNSANKTEMKNDFKCTMDRLARDLKLYRISPQELIKVVLPTKAIKNERILETLMYQANSGMYRIQEDYIEACQQRIQKQDSRFSEFESFDYGI</sequence>
<feature type="compositionally biased region" description="Basic and acidic residues" evidence="2">
    <location>
        <begin position="390"/>
        <end position="401"/>
    </location>
</feature>
<evidence type="ECO:0000256" key="2">
    <source>
        <dbReference type="SAM" id="MobiDB-lite"/>
    </source>
</evidence>
<accession>A0A5E4QAU4</accession>
<dbReference type="PROSITE" id="PS50085">
    <property type="entry name" value="RAPGAP"/>
    <property type="match status" value="1"/>
</dbReference>
<dbReference type="Gene3D" id="3.40.50.11210">
    <property type="entry name" value="Rap/Ran-GAP"/>
    <property type="match status" value="1"/>
</dbReference>
<keyword evidence="5" id="KW-1185">Reference proteome</keyword>
<dbReference type="SUPFAM" id="SSF111347">
    <property type="entry name" value="Rap/Ran-GAP"/>
    <property type="match status" value="1"/>
</dbReference>
<dbReference type="EMBL" id="FZQP02002293">
    <property type="protein sequence ID" value="VVC95374.1"/>
    <property type="molecule type" value="Genomic_DNA"/>
</dbReference>
<evidence type="ECO:0000259" key="3">
    <source>
        <dbReference type="PROSITE" id="PS50085"/>
    </source>
</evidence>
<feature type="region of interest" description="Disordered" evidence="2">
    <location>
        <begin position="373"/>
        <end position="401"/>
    </location>
</feature>
<evidence type="ECO:0000313" key="4">
    <source>
        <dbReference type="EMBL" id="VVC95374.1"/>
    </source>
</evidence>
<feature type="region of interest" description="Disordered" evidence="2">
    <location>
        <begin position="315"/>
        <end position="348"/>
    </location>
</feature>
<dbReference type="PANTHER" id="PTHR15711:SF25">
    <property type="entry name" value="RADISH, ISOFORM I"/>
    <property type="match status" value="1"/>
</dbReference>
<feature type="non-terminal residue" evidence="4">
    <location>
        <position position="1"/>
    </location>
</feature>
<protein>
    <recommendedName>
        <fullName evidence="3">Rap-GAP domain-containing protein</fullName>
    </recommendedName>
</protein>
<name>A0A5E4QAU4_9NEOP</name>
<dbReference type="PANTHER" id="PTHR15711">
    <property type="entry name" value="RAP GTPASE-ACTIVATING PROTEIN"/>
    <property type="match status" value="1"/>
</dbReference>
<evidence type="ECO:0000256" key="1">
    <source>
        <dbReference type="ARBA" id="ARBA00022468"/>
    </source>
</evidence>
<dbReference type="GO" id="GO:0005737">
    <property type="term" value="C:cytoplasm"/>
    <property type="evidence" value="ECO:0007669"/>
    <property type="project" value="TreeGrafter"/>
</dbReference>
<feature type="domain" description="Rap-GAP" evidence="3">
    <location>
        <begin position="69"/>
        <end position="291"/>
    </location>
</feature>
<gene>
    <name evidence="4" type="ORF">LSINAPIS_LOCUS7099</name>
</gene>
<dbReference type="GO" id="GO:0051056">
    <property type="term" value="P:regulation of small GTPase mediated signal transduction"/>
    <property type="evidence" value="ECO:0007669"/>
    <property type="project" value="InterPro"/>
</dbReference>
<dbReference type="InterPro" id="IPR035974">
    <property type="entry name" value="Rap/Ran-GAP_sf"/>
</dbReference>
<dbReference type="GO" id="GO:0005096">
    <property type="term" value="F:GTPase activator activity"/>
    <property type="evidence" value="ECO:0007669"/>
    <property type="project" value="UniProtKB-KW"/>
</dbReference>
<feature type="compositionally biased region" description="Polar residues" evidence="2">
    <location>
        <begin position="318"/>
        <end position="331"/>
    </location>
</feature>
<keyword evidence="1" id="KW-0343">GTPase activation</keyword>
<dbReference type="Gene3D" id="1.25.40.420">
    <property type="match status" value="1"/>
</dbReference>
<dbReference type="InterPro" id="IPR000331">
    <property type="entry name" value="Rap/Ran_GAP_dom"/>
</dbReference>
<reference evidence="4 5" key="1">
    <citation type="submission" date="2017-07" db="EMBL/GenBank/DDBJ databases">
        <authorList>
            <person name="Talla V."/>
            <person name="Backstrom N."/>
        </authorList>
    </citation>
    <scope>NUCLEOTIDE SEQUENCE [LARGE SCALE GENOMIC DNA]</scope>
</reference>
<dbReference type="Pfam" id="PF02145">
    <property type="entry name" value="Rap_GAP"/>
    <property type="match status" value="1"/>
</dbReference>
<proteinExistence type="predicted"/>
<evidence type="ECO:0000313" key="5">
    <source>
        <dbReference type="Proteomes" id="UP000324832"/>
    </source>
</evidence>